<comment type="pathway">
    <text evidence="2 12">Cell wall biogenesis; peptidoglycan biosynthesis.</text>
</comment>
<dbReference type="Proteomes" id="UP000034176">
    <property type="component" value="Unassembled WGS sequence"/>
</dbReference>
<keyword evidence="5 12" id="KW-0808">Transferase</keyword>
<dbReference type="GO" id="GO:0005737">
    <property type="term" value="C:cytoplasm"/>
    <property type="evidence" value="ECO:0007669"/>
    <property type="project" value="UniProtKB-SubCell"/>
</dbReference>
<dbReference type="AlphaFoldDB" id="A0A0G0D7J1"/>
<dbReference type="InterPro" id="IPR005750">
    <property type="entry name" value="UDP_GlcNAc_COvinyl_MurA"/>
</dbReference>
<comment type="subcellular location">
    <subcellularLocation>
        <location evidence="1 12">Cytoplasm</location>
    </subcellularLocation>
</comment>
<evidence type="ECO:0000256" key="10">
    <source>
        <dbReference type="ARBA" id="ARBA00038367"/>
    </source>
</evidence>
<evidence type="ECO:0000256" key="4">
    <source>
        <dbReference type="ARBA" id="ARBA00022618"/>
    </source>
</evidence>
<feature type="binding site" evidence="12">
    <location>
        <position position="92"/>
    </location>
    <ligand>
        <name>UDP-N-acetyl-alpha-D-glucosamine</name>
        <dbReference type="ChEBI" id="CHEBI:57705"/>
    </ligand>
</feature>
<dbReference type="InterPro" id="IPR001986">
    <property type="entry name" value="Enolpyruvate_Tfrase_dom"/>
</dbReference>
<comment type="similarity">
    <text evidence="10 12">Belongs to the EPSP synthase family. MurA subfamily.</text>
</comment>
<comment type="caution">
    <text evidence="12">Lacks conserved residue(s) required for the propagation of feature annotation.</text>
</comment>
<evidence type="ECO:0000256" key="8">
    <source>
        <dbReference type="ARBA" id="ARBA00023306"/>
    </source>
</evidence>
<comment type="caution">
    <text evidence="14">The sequence shown here is derived from an EMBL/GenBank/DDBJ whole genome shotgun (WGS) entry which is preliminary data.</text>
</comment>
<evidence type="ECO:0000256" key="3">
    <source>
        <dbReference type="ARBA" id="ARBA00022490"/>
    </source>
</evidence>
<dbReference type="CDD" id="cd01555">
    <property type="entry name" value="UdpNAET"/>
    <property type="match status" value="1"/>
</dbReference>
<dbReference type="GO" id="GO:0071555">
    <property type="term" value="P:cell wall organization"/>
    <property type="evidence" value="ECO:0007669"/>
    <property type="project" value="UniProtKB-KW"/>
</dbReference>
<dbReference type="GO" id="GO:0008760">
    <property type="term" value="F:UDP-N-acetylglucosamine 1-carboxyvinyltransferase activity"/>
    <property type="evidence" value="ECO:0007669"/>
    <property type="project" value="UniProtKB-UniRule"/>
</dbReference>
<dbReference type="NCBIfam" id="NF006873">
    <property type="entry name" value="PRK09369.1"/>
    <property type="match status" value="1"/>
</dbReference>
<evidence type="ECO:0000256" key="11">
    <source>
        <dbReference type="ARBA" id="ARBA00047527"/>
    </source>
</evidence>
<feature type="active site" description="Proton donor" evidence="12">
    <location>
        <position position="116"/>
    </location>
</feature>
<sequence length="440" mass="48477">MNKFAVTGGKPLQGDIRVGGAKNVAMKAVIAALLTEDDLEICNIPLISSVLGTAKIVEPVGVNVELLDHTLKISARNLHTHKIPLELGGLYRSVTMAIGPLLARTGKAIVPNPGGCRLGKRPVNWHIQALEQMGAKINYKDGFFYAEGKLHGSKIKFVKNTHTGTETIILAAVLADGETLIENAAEEPEVDDLIFLLNQMGANIKRHGRVIKILGVKKMHGTKYSIMPDRNEAITYAIAAIATKGSVRVTNCPRKYIQSFLEALDVVNAGWEAIDENITRFYYKQPLKACDIITSYHPGFMTDWQAPWAVLATQANGISTIHETVFEHRFAYVEELKKMGAKIEYSDPEVKDPVDYYNFNWLDRKIGDHQGIKIFGPTDLHDAVMEISDLRAGATLVLAALTAKGTSILHGTEHIDRGYENFDTQLKKLGAEVKRIKGEI</sequence>
<dbReference type="Pfam" id="PF00275">
    <property type="entry name" value="EPSP_synthase"/>
    <property type="match status" value="1"/>
</dbReference>
<evidence type="ECO:0000259" key="13">
    <source>
        <dbReference type="Pfam" id="PF00275"/>
    </source>
</evidence>
<evidence type="ECO:0000313" key="15">
    <source>
        <dbReference type="Proteomes" id="UP000034176"/>
    </source>
</evidence>
<evidence type="ECO:0000256" key="9">
    <source>
        <dbReference type="ARBA" id="ARBA00023316"/>
    </source>
</evidence>
<dbReference type="HAMAP" id="MF_00111">
    <property type="entry name" value="MurA"/>
    <property type="match status" value="1"/>
</dbReference>
<dbReference type="InterPro" id="IPR013792">
    <property type="entry name" value="RNA3'P_cycl/enolpyr_Trfase_a/b"/>
</dbReference>
<protein>
    <recommendedName>
        <fullName evidence="12">UDP-N-acetylglucosamine 1-carboxyvinyltransferase</fullName>
        <ecNumber evidence="12">2.5.1.7</ecNumber>
    </recommendedName>
    <alternativeName>
        <fullName evidence="12">Enoylpyruvate transferase</fullName>
    </alternativeName>
    <alternativeName>
        <fullName evidence="12">UDP-N-acetylglucosamine enolpyruvyl transferase</fullName>
        <shortName evidence="12">EPT</shortName>
    </alternativeName>
</protein>
<accession>A0A0G0D7J1</accession>
<dbReference type="PANTHER" id="PTHR43783">
    <property type="entry name" value="UDP-N-ACETYLGLUCOSAMINE 1-CARBOXYVINYLTRANSFERASE"/>
    <property type="match status" value="1"/>
</dbReference>
<name>A0A0G0D7J1_9BACT</name>
<evidence type="ECO:0000256" key="7">
    <source>
        <dbReference type="ARBA" id="ARBA00022984"/>
    </source>
</evidence>
<dbReference type="PATRIC" id="fig|1618434.3.peg.395"/>
<dbReference type="EC" id="2.5.1.7" evidence="12"/>
<comment type="function">
    <text evidence="12">Cell wall formation. Adds enolpyruvyl to UDP-N-acetylglucosamine.</text>
</comment>
<dbReference type="GO" id="GO:0009252">
    <property type="term" value="P:peptidoglycan biosynthetic process"/>
    <property type="evidence" value="ECO:0007669"/>
    <property type="project" value="UniProtKB-UniRule"/>
</dbReference>
<keyword evidence="9 12" id="KW-0961">Cell wall biogenesis/degradation</keyword>
<dbReference type="EMBL" id="LBPN01000010">
    <property type="protein sequence ID" value="KKP59200.1"/>
    <property type="molecule type" value="Genomic_DNA"/>
</dbReference>
<evidence type="ECO:0000313" key="14">
    <source>
        <dbReference type="EMBL" id="KKP59200.1"/>
    </source>
</evidence>
<gene>
    <name evidence="12" type="primary">murA</name>
    <name evidence="14" type="ORF">UR52_C0010G0013</name>
</gene>
<proteinExistence type="inferred from homology"/>
<reference evidence="14 15" key="1">
    <citation type="journal article" date="2015" name="Nature">
        <title>rRNA introns, odd ribosomes, and small enigmatic genomes across a large radiation of phyla.</title>
        <authorList>
            <person name="Brown C.T."/>
            <person name="Hug L.A."/>
            <person name="Thomas B.C."/>
            <person name="Sharon I."/>
            <person name="Castelle C.J."/>
            <person name="Singh A."/>
            <person name="Wilkins M.J."/>
            <person name="Williams K.H."/>
            <person name="Banfield J.F."/>
        </authorList>
    </citation>
    <scope>NUCLEOTIDE SEQUENCE [LARGE SCALE GENOMIC DNA]</scope>
</reference>
<dbReference type="STRING" id="1618434.UR52_C0010G0013"/>
<keyword evidence="3 12" id="KW-0963">Cytoplasm</keyword>
<organism evidence="14 15">
    <name type="scientific">Candidatus Gottesmanbacteria bacterium GW2011_GWA1_34_13</name>
    <dbReference type="NCBI Taxonomy" id="1618434"/>
    <lineage>
        <taxon>Bacteria</taxon>
        <taxon>Candidatus Gottesmaniibacteriota</taxon>
    </lineage>
</organism>
<dbReference type="Gene3D" id="3.65.10.10">
    <property type="entry name" value="Enolpyruvate transferase domain"/>
    <property type="match status" value="2"/>
</dbReference>
<keyword evidence="6 12" id="KW-0133">Cell shape</keyword>
<dbReference type="PANTHER" id="PTHR43783:SF1">
    <property type="entry name" value="UDP-N-ACETYLGLUCOSAMINE 1-CARBOXYVINYLTRANSFERASE"/>
    <property type="match status" value="1"/>
</dbReference>
<dbReference type="GO" id="GO:0008360">
    <property type="term" value="P:regulation of cell shape"/>
    <property type="evidence" value="ECO:0007669"/>
    <property type="project" value="UniProtKB-KW"/>
</dbReference>
<evidence type="ECO:0000256" key="1">
    <source>
        <dbReference type="ARBA" id="ARBA00004496"/>
    </source>
</evidence>
<feature type="binding site" evidence="12">
    <location>
        <position position="303"/>
    </location>
    <ligand>
        <name>UDP-N-acetyl-alpha-D-glucosamine</name>
        <dbReference type="ChEBI" id="CHEBI:57705"/>
    </ligand>
</feature>
<feature type="binding site" evidence="12">
    <location>
        <begin position="22"/>
        <end position="23"/>
    </location>
    <ligand>
        <name>phosphoenolpyruvate</name>
        <dbReference type="ChEBI" id="CHEBI:58702"/>
    </ligand>
</feature>
<dbReference type="InterPro" id="IPR036968">
    <property type="entry name" value="Enolpyruvate_Tfrase_sf"/>
</dbReference>
<keyword evidence="12" id="KW-0670">Pyruvate</keyword>
<dbReference type="InterPro" id="IPR050068">
    <property type="entry name" value="MurA_subfamily"/>
</dbReference>
<keyword evidence="8 12" id="KW-0131">Cell cycle</keyword>
<feature type="domain" description="Enolpyruvate transferase" evidence="13">
    <location>
        <begin position="6"/>
        <end position="425"/>
    </location>
</feature>
<dbReference type="SUPFAM" id="SSF55205">
    <property type="entry name" value="EPT/RTPC-like"/>
    <property type="match status" value="1"/>
</dbReference>
<feature type="modified residue" description="2-(S-cysteinyl)pyruvic acid O-phosphothioketal" evidence="12">
    <location>
        <position position="116"/>
    </location>
</feature>
<evidence type="ECO:0000256" key="6">
    <source>
        <dbReference type="ARBA" id="ARBA00022960"/>
    </source>
</evidence>
<keyword evidence="4 12" id="KW-0132">Cell division</keyword>
<feature type="binding site" evidence="12">
    <location>
        <position position="325"/>
    </location>
    <ligand>
        <name>UDP-N-acetyl-alpha-D-glucosamine</name>
        <dbReference type="ChEBI" id="CHEBI:57705"/>
    </ligand>
</feature>
<keyword evidence="7 12" id="KW-0573">Peptidoglycan synthesis</keyword>
<dbReference type="NCBIfam" id="TIGR01072">
    <property type="entry name" value="murA"/>
    <property type="match status" value="1"/>
</dbReference>
<evidence type="ECO:0000256" key="12">
    <source>
        <dbReference type="HAMAP-Rule" id="MF_00111"/>
    </source>
</evidence>
<dbReference type="GO" id="GO:0019277">
    <property type="term" value="P:UDP-N-acetylgalactosamine biosynthetic process"/>
    <property type="evidence" value="ECO:0007669"/>
    <property type="project" value="InterPro"/>
</dbReference>
<dbReference type="UniPathway" id="UPA00219"/>
<dbReference type="GO" id="GO:0051301">
    <property type="term" value="P:cell division"/>
    <property type="evidence" value="ECO:0007669"/>
    <property type="project" value="UniProtKB-KW"/>
</dbReference>
<comment type="catalytic activity">
    <reaction evidence="11 12">
        <text>phosphoenolpyruvate + UDP-N-acetyl-alpha-D-glucosamine = UDP-N-acetyl-3-O-(1-carboxyvinyl)-alpha-D-glucosamine + phosphate</text>
        <dbReference type="Rhea" id="RHEA:18681"/>
        <dbReference type="ChEBI" id="CHEBI:43474"/>
        <dbReference type="ChEBI" id="CHEBI:57705"/>
        <dbReference type="ChEBI" id="CHEBI:58702"/>
        <dbReference type="ChEBI" id="CHEBI:68483"/>
        <dbReference type="EC" id="2.5.1.7"/>
    </reaction>
</comment>
<evidence type="ECO:0000256" key="5">
    <source>
        <dbReference type="ARBA" id="ARBA00022679"/>
    </source>
</evidence>
<evidence type="ECO:0000256" key="2">
    <source>
        <dbReference type="ARBA" id="ARBA00004752"/>
    </source>
</evidence>